<feature type="chain" id="PRO_5014753397" evidence="1">
    <location>
        <begin position="19"/>
        <end position="66"/>
    </location>
</feature>
<name>A0A2M4DRH1_ANODA</name>
<protein>
    <submittedName>
        <fullName evidence="2">Putative secreted protein</fullName>
    </submittedName>
</protein>
<dbReference type="AlphaFoldDB" id="A0A2M4DRH1"/>
<evidence type="ECO:0000256" key="1">
    <source>
        <dbReference type="SAM" id="SignalP"/>
    </source>
</evidence>
<reference evidence="2" key="1">
    <citation type="submission" date="2018-01" db="EMBL/GenBank/DDBJ databases">
        <title>An insight into the sialome of Amazonian anophelines.</title>
        <authorList>
            <person name="Ribeiro J.M."/>
            <person name="Scarpassa V."/>
            <person name="Calvo E."/>
        </authorList>
    </citation>
    <scope>NUCLEOTIDE SEQUENCE</scope>
</reference>
<organism evidence="2">
    <name type="scientific">Anopheles darlingi</name>
    <name type="common">Mosquito</name>
    <dbReference type="NCBI Taxonomy" id="43151"/>
    <lineage>
        <taxon>Eukaryota</taxon>
        <taxon>Metazoa</taxon>
        <taxon>Ecdysozoa</taxon>
        <taxon>Arthropoda</taxon>
        <taxon>Hexapoda</taxon>
        <taxon>Insecta</taxon>
        <taxon>Pterygota</taxon>
        <taxon>Neoptera</taxon>
        <taxon>Endopterygota</taxon>
        <taxon>Diptera</taxon>
        <taxon>Nematocera</taxon>
        <taxon>Culicoidea</taxon>
        <taxon>Culicidae</taxon>
        <taxon>Anophelinae</taxon>
        <taxon>Anopheles</taxon>
    </lineage>
</organism>
<keyword evidence="1" id="KW-0732">Signal</keyword>
<accession>A0A2M4DRH1</accession>
<proteinExistence type="predicted"/>
<sequence>MMMMMMMWLFSMASPSRASGDRFLHGTLTTGCTISLWATTFVCDVYAGATIFTAGTFLHFFTTSWR</sequence>
<feature type="signal peptide" evidence="1">
    <location>
        <begin position="1"/>
        <end position="18"/>
    </location>
</feature>
<evidence type="ECO:0000313" key="2">
    <source>
        <dbReference type="EMBL" id="MBW80157.1"/>
    </source>
</evidence>
<dbReference type="EMBL" id="GGFL01015979">
    <property type="protein sequence ID" value="MBW80157.1"/>
    <property type="molecule type" value="Transcribed_RNA"/>
</dbReference>